<dbReference type="OrthoDB" id="9802030at2"/>
<reference evidence="14 15" key="1">
    <citation type="submission" date="2018-06" db="EMBL/GenBank/DDBJ databases">
        <title>Azoarcus communis strain SWub3 genome.</title>
        <authorList>
            <person name="Zorraquino Salvo V."/>
            <person name="Toubiana D."/>
            <person name="Blumwald E."/>
        </authorList>
    </citation>
    <scope>NUCLEOTIDE SEQUENCE [LARGE SCALE GENOMIC DNA]</scope>
    <source>
        <strain evidence="14 15">SWub3</strain>
    </source>
</reference>
<keyword evidence="15" id="KW-1185">Reference proteome</keyword>
<proteinExistence type="predicted"/>
<evidence type="ECO:0000256" key="2">
    <source>
        <dbReference type="ARBA" id="ARBA00005189"/>
    </source>
</evidence>
<evidence type="ECO:0000256" key="7">
    <source>
        <dbReference type="ARBA" id="ARBA00023145"/>
    </source>
</evidence>
<keyword evidence="5" id="KW-0210">Decarboxylase</keyword>
<keyword evidence="4" id="KW-0444">Lipid biosynthesis</keyword>
<dbReference type="NCBIfam" id="TIGR00163">
    <property type="entry name" value="PS_decarb"/>
    <property type="match status" value="1"/>
</dbReference>
<evidence type="ECO:0000256" key="1">
    <source>
        <dbReference type="ARBA" id="ARBA00001928"/>
    </source>
</evidence>
<keyword evidence="6" id="KW-0443">Lipid metabolism</keyword>
<evidence type="ECO:0000256" key="10">
    <source>
        <dbReference type="ARBA" id="ARBA00023264"/>
    </source>
</evidence>
<gene>
    <name evidence="14" type="primary">psd</name>
    <name evidence="14" type="ORF">DNK49_12375</name>
</gene>
<evidence type="ECO:0000256" key="9">
    <source>
        <dbReference type="ARBA" id="ARBA00023239"/>
    </source>
</evidence>
<feature type="region of interest" description="Disordered" evidence="13">
    <location>
        <begin position="296"/>
        <end position="315"/>
    </location>
</feature>
<dbReference type="AlphaFoldDB" id="A0A323UWV6"/>
<keyword evidence="9" id="KW-0456">Lyase</keyword>
<evidence type="ECO:0000256" key="13">
    <source>
        <dbReference type="SAM" id="MobiDB-lite"/>
    </source>
</evidence>
<feature type="compositionally biased region" description="Polar residues" evidence="13">
    <location>
        <begin position="326"/>
        <end position="339"/>
    </location>
</feature>
<evidence type="ECO:0000313" key="14">
    <source>
        <dbReference type="EMBL" id="PZA16433.1"/>
    </source>
</evidence>
<dbReference type="UniPathway" id="UPA00558"/>
<keyword evidence="8" id="KW-0594">Phospholipid biosynthesis</keyword>
<evidence type="ECO:0000256" key="12">
    <source>
        <dbReference type="ARBA" id="ARBA00024326"/>
    </source>
</evidence>
<feature type="region of interest" description="Disordered" evidence="13">
    <location>
        <begin position="325"/>
        <end position="350"/>
    </location>
</feature>
<keyword evidence="7" id="KW-0865">Zymogen</keyword>
<keyword evidence="11" id="KW-0670">Pyruvate</keyword>
<evidence type="ECO:0000256" key="4">
    <source>
        <dbReference type="ARBA" id="ARBA00022516"/>
    </source>
</evidence>
<dbReference type="PANTHER" id="PTHR10067">
    <property type="entry name" value="PHOSPHATIDYLSERINE DECARBOXYLASE"/>
    <property type="match status" value="1"/>
</dbReference>
<dbReference type="InterPro" id="IPR033177">
    <property type="entry name" value="PSD-B"/>
</dbReference>
<dbReference type="GO" id="GO:0006646">
    <property type="term" value="P:phosphatidylethanolamine biosynthetic process"/>
    <property type="evidence" value="ECO:0007669"/>
    <property type="project" value="UniProtKB-UniPathway"/>
</dbReference>
<evidence type="ECO:0000256" key="11">
    <source>
        <dbReference type="ARBA" id="ARBA00023317"/>
    </source>
</evidence>
<keyword evidence="10" id="KW-1208">Phospholipid metabolism</keyword>
<evidence type="ECO:0000256" key="5">
    <source>
        <dbReference type="ARBA" id="ARBA00022793"/>
    </source>
</evidence>
<dbReference type="EMBL" id="QKOE01000007">
    <property type="protein sequence ID" value="PZA16433.1"/>
    <property type="molecule type" value="Genomic_DNA"/>
</dbReference>
<dbReference type="RefSeq" id="WP_110524946.1">
    <property type="nucleotide sequence ID" value="NZ_QKOE01000007.1"/>
</dbReference>
<evidence type="ECO:0000256" key="6">
    <source>
        <dbReference type="ARBA" id="ARBA00023098"/>
    </source>
</evidence>
<dbReference type="GO" id="GO:0004609">
    <property type="term" value="F:phosphatidylserine decarboxylase activity"/>
    <property type="evidence" value="ECO:0007669"/>
    <property type="project" value="UniProtKB-EC"/>
</dbReference>
<dbReference type="EC" id="4.1.1.65" evidence="3"/>
<dbReference type="Pfam" id="PF02666">
    <property type="entry name" value="PS_Dcarbxylase"/>
    <property type="match status" value="1"/>
</dbReference>
<comment type="pathway">
    <text evidence="2">Lipid metabolism.</text>
</comment>
<accession>A0A323UWV6</accession>
<comment type="cofactor">
    <cofactor evidence="1">
        <name>pyruvate</name>
        <dbReference type="ChEBI" id="CHEBI:15361"/>
    </cofactor>
</comment>
<dbReference type="Proteomes" id="UP000248259">
    <property type="component" value="Unassembled WGS sequence"/>
</dbReference>
<dbReference type="PANTHER" id="PTHR10067:SF6">
    <property type="entry name" value="PHOSPHATIDYLSERINE DECARBOXYLASE PROENZYME, MITOCHONDRIAL"/>
    <property type="match status" value="1"/>
</dbReference>
<evidence type="ECO:0000256" key="8">
    <source>
        <dbReference type="ARBA" id="ARBA00023209"/>
    </source>
</evidence>
<evidence type="ECO:0000256" key="3">
    <source>
        <dbReference type="ARBA" id="ARBA00012243"/>
    </source>
</evidence>
<comment type="caution">
    <text evidence="14">The sequence shown here is derived from an EMBL/GenBank/DDBJ whole genome shotgun (WGS) entry which is preliminary data.</text>
</comment>
<comment type="pathway">
    <text evidence="12">Phospholipid metabolism; phosphatidylethanolamine biosynthesis.</text>
</comment>
<sequence length="350" mass="39031">MKPTLVRRMIAAVLGNDGLNFVLTNRIPRRALTRLMARISRIEHPLFARPALALWQACSDLDLNEAKRRQFRSLHDCFIRELRPGARPFNPDPDTLCSPCDAIVGACGEITGDLVLQAKGMPYPLSELTGTPDIGDRYRGGRYLTLRITASMYHRFHAPDDARIEHVQYFPGDTWNVNPPALARVDRLFCRNERAAIRMRLQRDDTQILLVPVAAVLVASLRLHALDLTLHAGYRGPHALDCNHEVARGQEMGWFEHGSTIIMLVPAGFELHPHMLAGHRLRAGEVVMRRRLGDSLPGNGTLRMAGPASPPTSTYRLESLPLMRARSTSCQTTPPSRVSTPLPPDRGFPS</sequence>
<dbReference type="InterPro" id="IPR003817">
    <property type="entry name" value="PS_Dcarbxylase"/>
</dbReference>
<feature type="compositionally biased region" description="Pro residues" evidence="13">
    <location>
        <begin position="341"/>
        <end position="350"/>
    </location>
</feature>
<protein>
    <recommendedName>
        <fullName evidence="3">phosphatidylserine decarboxylase</fullName>
        <ecNumber evidence="3">4.1.1.65</ecNumber>
    </recommendedName>
</protein>
<name>A0A323UWV6_9RHOO</name>
<evidence type="ECO:0000313" key="15">
    <source>
        <dbReference type="Proteomes" id="UP000248259"/>
    </source>
</evidence>
<organism evidence="14 15">
    <name type="scientific">Parazoarcus communis SWub3 = DSM 12120</name>
    <dbReference type="NCBI Taxonomy" id="1121029"/>
    <lineage>
        <taxon>Bacteria</taxon>
        <taxon>Pseudomonadati</taxon>
        <taxon>Pseudomonadota</taxon>
        <taxon>Betaproteobacteria</taxon>
        <taxon>Rhodocyclales</taxon>
        <taxon>Zoogloeaceae</taxon>
        <taxon>Parazoarcus</taxon>
    </lineage>
</organism>